<accession>A0A392UJR2</accession>
<reference evidence="1 2" key="1">
    <citation type="journal article" date="2018" name="Front. Plant Sci.">
        <title>Red Clover (Trifolium pratense) and Zigzag Clover (T. medium) - A Picture of Genomic Similarities and Differences.</title>
        <authorList>
            <person name="Dluhosova J."/>
            <person name="Istvanek J."/>
            <person name="Nedelnik J."/>
            <person name="Repkova J."/>
        </authorList>
    </citation>
    <scope>NUCLEOTIDE SEQUENCE [LARGE SCALE GENOMIC DNA]</scope>
    <source>
        <strain evidence="2">cv. 10/8</strain>
        <tissue evidence="1">Leaf</tissue>
    </source>
</reference>
<organism evidence="1 2">
    <name type="scientific">Trifolium medium</name>
    <dbReference type="NCBI Taxonomy" id="97028"/>
    <lineage>
        <taxon>Eukaryota</taxon>
        <taxon>Viridiplantae</taxon>
        <taxon>Streptophyta</taxon>
        <taxon>Embryophyta</taxon>
        <taxon>Tracheophyta</taxon>
        <taxon>Spermatophyta</taxon>
        <taxon>Magnoliopsida</taxon>
        <taxon>eudicotyledons</taxon>
        <taxon>Gunneridae</taxon>
        <taxon>Pentapetalae</taxon>
        <taxon>rosids</taxon>
        <taxon>fabids</taxon>
        <taxon>Fabales</taxon>
        <taxon>Fabaceae</taxon>
        <taxon>Papilionoideae</taxon>
        <taxon>50 kb inversion clade</taxon>
        <taxon>NPAAA clade</taxon>
        <taxon>Hologalegina</taxon>
        <taxon>IRL clade</taxon>
        <taxon>Trifolieae</taxon>
        <taxon>Trifolium</taxon>
    </lineage>
</organism>
<evidence type="ECO:0000313" key="2">
    <source>
        <dbReference type="Proteomes" id="UP000265520"/>
    </source>
</evidence>
<comment type="caution">
    <text evidence="1">The sequence shown here is derived from an EMBL/GenBank/DDBJ whole genome shotgun (WGS) entry which is preliminary data.</text>
</comment>
<sequence>EGSKGEAEGGEKPHLVASTDVQIYILKKEDLDVTGSKVAMAVIKDLKREDRGKSARVPFSLKI</sequence>
<dbReference type="Proteomes" id="UP000265520">
    <property type="component" value="Unassembled WGS sequence"/>
</dbReference>
<evidence type="ECO:0000313" key="1">
    <source>
        <dbReference type="EMBL" id="MCI73128.1"/>
    </source>
</evidence>
<protein>
    <submittedName>
        <fullName evidence="1">Uncharacterized protein</fullName>
    </submittedName>
</protein>
<dbReference type="AlphaFoldDB" id="A0A392UJR2"/>
<dbReference type="EMBL" id="LXQA010831821">
    <property type="protein sequence ID" value="MCI73128.1"/>
    <property type="molecule type" value="Genomic_DNA"/>
</dbReference>
<name>A0A392UJR2_9FABA</name>
<feature type="non-terminal residue" evidence="1">
    <location>
        <position position="1"/>
    </location>
</feature>
<proteinExistence type="predicted"/>
<keyword evidence="2" id="KW-1185">Reference proteome</keyword>